<proteinExistence type="predicted"/>
<feature type="region of interest" description="Disordered" evidence="1">
    <location>
        <begin position="32"/>
        <end position="61"/>
    </location>
</feature>
<accession>A0A8H3LTL5</accession>
<protein>
    <recommendedName>
        <fullName evidence="4">C2H2-type domain-containing protein</fullName>
    </recommendedName>
</protein>
<organism evidence="2 3">
    <name type="scientific">Rhizophagus clarus</name>
    <dbReference type="NCBI Taxonomy" id="94130"/>
    <lineage>
        <taxon>Eukaryota</taxon>
        <taxon>Fungi</taxon>
        <taxon>Fungi incertae sedis</taxon>
        <taxon>Mucoromycota</taxon>
        <taxon>Glomeromycotina</taxon>
        <taxon>Glomeromycetes</taxon>
        <taxon>Glomerales</taxon>
        <taxon>Glomeraceae</taxon>
        <taxon>Rhizophagus</taxon>
    </lineage>
</organism>
<name>A0A8H3LTL5_9GLOM</name>
<dbReference type="AlphaFoldDB" id="A0A8H3LTL5"/>
<dbReference type="InterPro" id="IPR041078">
    <property type="entry name" value="Plavaka"/>
</dbReference>
<evidence type="ECO:0000313" key="2">
    <source>
        <dbReference type="EMBL" id="GES94692.1"/>
    </source>
</evidence>
<dbReference type="OrthoDB" id="3199698at2759"/>
<dbReference type="Proteomes" id="UP000615446">
    <property type="component" value="Unassembled WGS sequence"/>
</dbReference>
<evidence type="ECO:0000256" key="1">
    <source>
        <dbReference type="SAM" id="MobiDB-lite"/>
    </source>
</evidence>
<evidence type="ECO:0000313" key="3">
    <source>
        <dbReference type="Proteomes" id="UP000615446"/>
    </source>
</evidence>
<dbReference type="Pfam" id="PF18759">
    <property type="entry name" value="Plavaka"/>
    <property type="match status" value="1"/>
</dbReference>
<dbReference type="EMBL" id="BLAL01000238">
    <property type="protein sequence ID" value="GES94692.1"/>
    <property type="molecule type" value="Genomic_DNA"/>
</dbReference>
<reference evidence="2" key="1">
    <citation type="submission" date="2019-10" db="EMBL/GenBank/DDBJ databases">
        <title>Conservation and host-specific expression of non-tandemly repeated heterogenous ribosome RNA gene in arbuscular mycorrhizal fungi.</title>
        <authorList>
            <person name="Maeda T."/>
            <person name="Kobayashi Y."/>
            <person name="Nakagawa T."/>
            <person name="Ezawa T."/>
            <person name="Yamaguchi K."/>
            <person name="Bino T."/>
            <person name="Nishimoto Y."/>
            <person name="Shigenobu S."/>
            <person name="Kawaguchi M."/>
        </authorList>
    </citation>
    <scope>NUCLEOTIDE SEQUENCE</scope>
    <source>
        <strain evidence="2">HR1</strain>
    </source>
</reference>
<evidence type="ECO:0008006" key="4">
    <source>
        <dbReference type="Google" id="ProtNLM"/>
    </source>
</evidence>
<sequence length="686" mass="80290">MSFKCPLCMRIFSQRFAYTQHAQKCLKNVEVEVEEDDDNNNSEKYSSEMDTRSNLSSEYENDKVEVDDDNDVQNMSFDSIGIAISEISLEDSNFENILDSSEEPEIFEEPKNLNTKTCTEFPNDAYKDLMLLVTKYKINNKGGNKIIHFFNKHSNLTESPLPKNIEQGRAFMNNMKFSNLEFSKVLITKHEDKDYFLYYQNLIQCIKNILTVPDITQNFALSYENYEYNRENATTTDTLGKSQLHPIYITLEAANKDLVRDTFHKSLRHLLEPIILLKDGIDLFINNENTWLYPRVSTIIADWPEAASFCLVYKSSNSNLPCHSCLVKRENLANIDLSVNDVILRTHDEMRKHFENDTQRSVCIESVHNFFWDLPNINIYLATVPDRMHHLDLGLFRYQIIFTCDILKSQHVNGNKLVEEVDHRLAAIPRFPGIKIFSNGLQSIARLTASKYRSLMKVMIFVIDNLYDENNNEVDNFVNNDDLTKLYEYWNEMYILSRYEEFSESDLEKFNDAIHRWARMFVKAFKFVSPSNLKLPKLHSWVYHIIDSIRSYGAINGYTTETYESFHKYFVKIPYRISNKKDVEPQLLRTIKRQAISIRMSQHSVNPAKTPRTCKFSARLFEFSLQDANTFFNEKKRFCIIIKYDKGLCYGQALLLAEVLTDPPLNLALIQCYRVYTWCRSHSTPI</sequence>
<gene>
    <name evidence="2" type="ORF">RCL2_002140600</name>
</gene>
<comment type="caution">
    <text evidence="2">The sequence shown here is derived from an EMBL/GenBank/DDBJ whole genome shotgun (WGS) entry which is preliminary data.</text>
</comment>